<evidence type="ECO:0000256" key="2">
    <source>
        <dbReference type="SAM" id="Phobius"/>
    </source>
</evidence>
<evidence type="ECO:0000313" key="4">
    <source>
        <dbReference type="Proteomes" id="UP000636479"/>
    </source>
</evidence>
<keyword evidence="2" id="KW-1133">Transmembrane helix</keyword>
<organism evidence="3 4">
    <name type="scientific">Mycena indigotica</name>
    <dbReference type="NCBI Taxonomy" id="2126181"/>
    <lineage>
        <taxon>Eukaryota</taxon>
        <taxon>Fungi</taxon>
        <taxon>Dikarya</taxon>
        <taxon>Basidiomycota</taxon>
        <taxon>Agaricomycotina</taxon>
        <taxon>Agaricomycetes</taxon>
        <taxon>Agaricomycetidae</taxon>
        <taxon>Agaricales</taxon>
        <taxon>Marasmiineae</taxon>
        <taxon>Mycenaceae</taxon>
        <taxon>Mycena</taxon>
    </lineage>
</organism>
<keyword evidence="2" id="KW-0472">Membrane</keyword>
<proteinExistence type="predicted"/>
<dbReference type="EMBL" id="JACAZF010000008">
    <property type="protein sequence ID" value="KAF7297212.1"/>
    <property type="molecule type" value="Genomic_DNA"/>
</dbReference>
<evidence type="ECO:0000313" key="3">
    <source>
        <dbReference type="EMBL" id="KAF7297212.1"/>
    </source>
</evidence>
<dbReference type="OrthoDB" id="3265603at2759"/>
<name>A0A8H6VX86_9AGAR</name>
<protein>
    <submittedName>
        <fullName evidence="3">Uncharacterized protein</fullName>
    </submittedName>
</protein>
<keyword evidence="4" id="KW-1185">Reference proteome</keyword>
<accession>A0A8H6VX86</accession>
<dbReference type="AlphaFoldDB" id="A0A8H6VX86"/>
<evidence type="ECO:0000256" key="1">
    <source>
        <dbReference type="SAM" id="MobiDB-lite"/>
    </source>
</evidence>
<reference evidence="3" key="1">
    <citation type="submission" date="2020-05" db="EMBL/GenBank/DDBJ databases">
        <title>Mycena genomes resolve the evolution of fungal bioluminescence.</title>
        <authorList>
            <person name="Tsai I.J."/>
        </authorList>
    </citation>
    <scope>NUCLEOTIDE SEQUENCE</scope>
    <source>
        <strain evidence="3">171206Taipei</strain>
    </source>
</reference>
<feature type="compositionally biased region" description="Polar residues" evidence="1">
    <location>
        <begin position="188"/>
        <end position="200"/>
    </location>
</feature>
<feature type="compositionally biased region" description="Low complexity" evidence="1">
    <location>
        <begin position="208"/>
        <end position="219"/>
    </location>
</feature>
<keyword evidence="2" id="KW-0812">Transmembrane</keyword>
<feature type="transmembrane region" description="Helical" evidence="2">
    <location>
        <begin position="24"/>
        <end position="46"/>
    </location>
</feature>
<dbReference type="RefSeq" id="XP_037217571.1">
    <property type="nucleotide sequence ID" value="XM_037366159.1"/>
</dbReference>
<comment type="caution">
    <text evidence="3">The sequence shown here is derived from an EMBL/GenBank/DDBJ whole genome shotgun (WGS) entry which is preliminary data.</text>
</comment>
<feature type="region of interest" description="Disordered" evidence="1">
    <location>
        <begin position="188"/>
        <end position="241"/>
    </location>
</feature>
<gene>
    <name evidence="3" type="ORF">MIND_00954300</name>
</gene>
<sequence>MPATISKSLLPRDTPRIGGSTGGFIGLVVGLSVIIVVSCIAIFWLLRHHEPSERDRAVRRERRETTERAFGLPKVTAGGSTRREANASATSAWTSLSQMFKSHNGHGWIQASGDAWEADEAEREMGLQQRRYEDAPFKPPVVDPYNEHAVAPPPTSRASSMLSYPLSDRDYDPEIRWTPRFTASHSTFSDMNTIPRSASPESDHTVLQQQQPMPQGQGQNRHMSADSIRTFEGGTKFVEGL</sequence>
<dbReference type="GeneID" id="59348675"/>
<dbReference type="Proteomes" id="UP000636479">
    <property type="component" value="Unassembled WGS sequence"/>
</dbReference>